<name>A0AAV8YYJ6_9CUCU</name>
<dbReference type="Gene3D" id="3.50.50.60">
    <property type="entry name" value="FAD/NAD(P)-binding domain"/>
    <property type="match status" value="1"/>
</dbReference>
<gene>
    <name evidence="2" type="ORF">NQ318_020721</name>
</gene>
<evidence type="ECO:0000256" key="1">
    <source>
        <dbReference type="ARBA" id="ARBA00005593"/>
    </source>
</evidence>
<proteinExistence type="inferred from homology"/>
<sequence length="268" mass="30283">MTQLMCKDDNKLTTNIERLPHVCIRTTDIHTDSNAYRLVQNDTAYSASGGGHIRAPRVIQRKAAALMENQLPNDFDLIIIGTGMVESILSAASSRIGKRVLHIDRNDYYGGQWASFNLDAINKLQNNSDTIIPEKILLNENEEAFHIGNKLFSIENFSSCWHIPRSTCDNKETEIKDTSKCEGDSENDELESVPTETGWTQESLLKESRKFNIDLAPKVLQYARGDFVELLISSNIARYSEYRSVSRVLTWLNGQLEVVPCSEIGRVR</sequence>
<evidence type="ECO:0008006" key="4">
    <source>
        <dbReference type="Google" id="ProtNLM"/>
    </source>
</evidence>
<dbReference type="InterPro" id="IPR018203">
    <property type="entry name" value="GDP_dissociation_inhibitor"/>
</dbReference>
<dbReference type="Pfam" id="PF00996">
    <property type="entry name" value="GDI"/>
    <property type="match status" value="2"/>
</dbReference>
<dbReference type="EMBL" id="JAPWTK010000032">
    <property type="protein sequence ID" value="KAJ8956170.1"/>
    <property type="molecule type" value="Genomic_DNA"/>
</dbReference>
<accession>A0AAV8YYJ6</accession>
<dbReference type="PRINTS" id="PR00891">
    <property type="entry name" value="RABGDIREP"/>
</dbReference>
<dbReference type="GO" id="GO:0005634">
    <property type="term" value="C:nucleus"/>
    <property type="evidence" value="ECO:0007669"/>
    <property type="project" value="TreeGrafter"/>
</dbReference>
<dbReference type="InterPro" id="IPR036188">
    <property type="entry name" value="FAD/NAD-bd_sf"/>
</dbReference>
<dbReference type="AlphaFoldDB" id="A0AAV8YYJ6"/>
<dbReference type="PANTHER" id="PTHR11787:SF4">
    <property type="entry name" value="CHM, RAB ESCORT PROTEIN 1"/>
    <property type="match status" value="1"/>
</dbReference>
<comment type="similarity">
    <text evidence="1">Belongs to the Rab GDI family.</text>
</comment>
<evidence type="ECO:0000313" key="2">
    <source>
        <dbReference type="EMBL" id="KAJ8956170.1"/>
    </source>
</evidence>
<dbReference type="Proteomes" id="UP001162162">
    <property type="component" value="Unassembled WGS sequence"/>
</dbReference>
<reference evidence="2" key="1">
    <citation type="journal article" date="2023" name="Insect Mol. Biol.">
        <title>Genome sequencing provides insights into the evolution of gene families encoding plant cell wall-degrading enzymes in longhorned beetles.</title>
        <authorList>
            <person name="Shin N.R."/>
            <person name="Okamura Y."/>
            <person name="Kirsch R."/>
            <person name="Pauchet Y."/>
        </authorList>
    </citation>
    <scope>NUCLEOTIDE SEQUENCE</scope>
    <source>
        <strain evidence="2">AMC_N1</strain>
    </source>
</reference>
<comment type="caution">
    <text evidence="2">The sequence shown here is derived from an EMBL/GenBank/DDBJ whole genome shotgun (WGS) entry which is preliminary data.</text>
</comment>
<dbReference type="GO" id="GO:0005092">
    <property type="term" value="F:GDP-dissociation inhibitor activity"/>
    <property type="evidence" value="ECO:0007669"/>
    <property type="project" value="InterPro"/>
</dbReference>
<protein>
    <recommendedName>
        <fullName evidence="4">Rab proteins geranylgeranyltransferase component A</fullName>
    </recommendedName>
</protein>
<dbReference type="GO" id="GO:0007264">
    <property type="term" value="P:small GTPase-mediated signal transduction"/>
    <property type="evidence" value="ECO:0007669"/>
    <property type="project" value="InterPro"/>
</dbReference>
<dbReference type="GO" id="GO:0005829">
    <property type="term" value="C:cytosol"/>
    <property type="evidence" value="ECO:0007669"/>
    <property type="project" value="TreeGrafter"/>
</dbReference>
<dbReference type="GO" id="GO:0016192">
    <property type="term" value="P:vesicle-mediated transport"/>
    <property type="evidence" value="ECO:0007669"/>
    <property type="project" value="TreeGrafter"/>
</dbReference>
<organism evidence="2 3">
    <name type="scientific">Aromia moschata</name>
    <dbReference type="NCBI Taxonomy" id="1265417"/>
    <lineage>
        <taxon>Eukaryota</taxon>
        <taxon>Metazoa</taxon>
        <taxon>Ecdysozoa</taxon>
        <taxon>Arthropoda</taxon>
        <taxon>Hexapoda</taxon>
        <taxon>Insecta</taxon>
        <taxon>Pterygota</taxon>
        <taxon>Neoptera</taxon>
        <taxon>Endopterygota</taxon>
        <taxon>Coleoptera</taxon>
        <taxon>Polyphaga</taxon>
        <taxon>Cucujiformia</taxon>
        <taxon>Chrysomeloidea</taxon>
        <taxon>Cerambycidae</taxon>
        <taxon>Cerambycinae</taxon>
        <taxon>Callichromatini</taxon>
        <taxon>Aromia</taxon>
    </lineage>
</organism>
<dbReference type="Gene3D" id="3.30.519.10">
    <property type="entry name" value="Guanine Nucleotide Dissociation Inhibitor, domain 2"/>
    <property type="match status" value="1"/>
</dbReference>
<dbReference type="GO" id="GO:0005968">
    <property type="term" value="C:Rab-protein geranylgeranyltransferase complex"/>
    <property type="evidence" value="ECO:0007669"/>
    <property type="project" value="TreeGrafter"/>
</dbReference>
<dbReference type="SUPFAM" id="SSF51905">
    <property type="entry name" value="FAD/NAD(P)-binding domain"/>
    <property type="match status" value="1"/>
</dbReference>
<dbReference type="PANTHER" id="PTHR11787">
    <property type="entry name" value="RAB GDP-DISSOCIATION INHIBITOR"/>
    <property type="match status" value="1"/>
</dbReference>
<evidence type="ECO:0000313" key="3">
    <source>
        <dbReference type="Proteomes" id="UP001162162"/>
    </source>
</evidence>
<keyword evidence="3" id="KW-1185">Reference proteome</keyword>